<evidence type="ECO:0000313" key="6">
    <source>
        <dbReference type="EMBL" id="KAL3288564.1"/>
    </source>
</evidence>
<dbReference type="Proteomes" id="UP001516400">
    <property type="component" value="Unassembled WGS sequence"/>
</dbReference>
<dbReference type="EMBL" id="JABFTP020000185">
    <property type="protein sequence ID" value="KAL3288564.1"/>
    <property type="molecule type" value="Genomic_DNA"/>
</dbReference>
<dbReference type="SUPFAM" id="SSF49599">
    <property type="entry name" value="TRAF domain-like"/>
    <property type="match status" value="1"/>
</dbReference>
<evidence type="ECO:0000256" key="3">
    <source>
        <dbReference type="ARBA" id="ARBA00022833"/>
    </source>
</evidence>
<dbReference type="InterPro" id="IPR013083">
    <property type="entry name" value="Znf_RING/FYVE/PHD"/>
</dbReference>
<feature type="non-terminal residue" evidence="6">
    <location>
        <position position="1"/>
    </location>
</feature>
<evidence type="ECO:0000313" key="7">
    <source>
        <dbReference type="Proteomes" id="UP001516400"/>
    </source>
</evidence>
<accession>A0ABD2PCL7</accession>
<gene>
    <name evidence="6" type="ORF">HHI36_003003</name>
</gene>
<dbReference type="AlphaFoldDB" id="A0ABD2PCL7"/>
<evidence type="ECO:0000256" key="1">
    <source>
        <dbReference type="ARBA" id="ARBA00022723"/>
    </source>
</evidence>
<proteinExistence type="predicted"/>
<comment type="caution">
    <text evidence="6">The sequence shown here is derived from an EMBL/GenBank/DDBJ whole genome shotgun (WGS) entry which is preliminary data.</text>
</comment>
<name>A0ABD2PCL7_9CUCU</name>
<keyword evidence="3" id="KW-0862">Zinc</keyword>
<keyword evidence="1" id="KW-0479">Metal-binding</keyword>
<dbReference type="InterPro" id="IPR004162">
    <property type="entry name" value="SINA-like_animal"/>
</dbReference>
<evidence type="ECO:0000256" key="4">
    <source>
        <dbReference type="PROSITE-ProRule" id="PRU00455"/>
    </source>
</evidence>
<dbReference type="GO" id="GO:0008270">
    <property type="term" value="F:zinc ion binding"/>
    <property type="evidence" value="ECO:0007669"/>
    <property type="project" value="UniProtKB-KW"/>
</dbReference>
<dbReference type="PANTHER" id="PTHR45877:SF2">
    <property type="entry name" value="E3 UBIQUITIN-PROTEIN LIGASE SINA-RELATED"/>
    <property type="match status" value="1"/>
</dbReference>
<dbReference type="PROSITE" id="PS51081">
    <property type="entry name" value="ZF_SIAH"/>
    <property type="match status" value="1"/>
</dbReference>
<dbReference type="Gene3D" id="3.30.40.10">
    <property type="entry name" value="Zinc/RING finger domain, C3HC4 (zinc finger)"/>
    <property type="match status" value="1"/>
</dbReference>
<protein>
    <recommendedName>
        <fullName evidence="5">SIAH-type domain-containing protein</fullName>
    </recommendedName>
</protein>
<organism evidence="6 7">
    <name type="scientific">Cryptolaemus montrouzieri</name>
    <dbReference type="NCBI Taxonomy" id="559131"/>
    <lineage>
        <taxon>Eukaryota</taxon>
        <taxon>Metazoa</taxon>
        <taxon>Ecdysozoa</taxon>
        <taxon>Arthropoda</taxon>
        <taxon>Hexapoda</taxon>
        <taxon>Insecta</taxon>
        <taxon>Pterygota</taxon>
        <taxon>Neoptera</taxon>
        <taxon>Endopterygota</taxon>
        <taxon>Coleoptera</taxon>
        <taxon>Polyphaga</taxon>
        <taxon>Cucujiformia</taxon>
        <taxon>Coccinelloidea</taxon>
        <taxon>Coccinellidae</taxon>
        <taxon>Scymninae</taxon>
        <taxon>Scymnini</taxon>
        <taxon>Cryptolaemus</taxon>
    </lineage>
</organism>
<evidence type="ECO:0000259" key="5">
    <source>
        <dbReference type="PROSITE" id="PS51081"/>
    </source>
</evidence>
<dbReference type="PANTHER" id="PTHR45877">
    <property type="entry name" value="E3 UBIQUITIN-PROTEIN LIGASE SIAH2"/>
    <property type="match status" value="1"/>
</dbReference>
<evidence type="ECO:0000256" key="2">
    <source>
        <dbReference type="ARBA" id="ARBA00022771"/>
    </source>
</evidence>
<keyword evidence="7" id="KW-1185">Reference proteome</keyword>
<dbReference type="InterPro" id="IPR013010">
    <property type="entry name" value="Znf_SIAH"/>
</dbReference>
<sequence>RFISKHSWPIYQELKCCRCRNYSHPPFLKCEENHSTCHACYSFRKICKTCGSGFHLEKMPFLKKVFECMNLHCENFRYGCRVIGTSKMVHQHQLDCQYPHIKCINSECKWSGKRCDIFDHYRKVHPSNIILDEPDSKRLVETKVKHGERRIINIMKQFGHTFRVTLVVSASTNTIKILSTNFEPFQYVDNYGSKIVFQKVDGDSWNRYDICRYLPNYGSYPPPQIVPCDSIAQFKPAQNSSMVFEHIVEMKTINYEYYSDSSSENGDDDEDIEQQIRGFSSLSLDSTKNKEKLEQLSL</sequence>
<feature type="domain" description="SIAH-type" evidence="5">
    <location>
        <begin position="68"/>
        <end position="126"/>
    </location>
</feature>
<reference evidence="6 7" key="1">
    <citation type="journal article" date="2021" name="BMC Biol.">
        <title>Horizontally acquired antibacterial genes associated with adaptive radiation of ladybird beetles.</title>
        <authorList>
            <person name="Li H.S."/>
            <person name="Tang X.F."/>
            <person name="Huang Y.H."/>
            <person name="Xu Z.Y."/>
            <person name="Chen M.L."/>
            <person name="Du X.Y."/>
            <person name="Qiu B.Y."/>
            <person name="Chen P.T."/>
            <person name="Zhang W."/>
            <person name="Slipinski A."/>
            <person name="Escalona H.E."/>
            <person name="Waterhouse R.M."/>
            <person name="Zwick A."/>
            <person name="Pang H."/>
        </authorList>
    </citation>
    <scope>NUCLEOTIDE SEQUENCE [LARGE SCALE GENOMIC DNA]</scope>
    <source>
        <strain evidence="6">SYSU2018</strain>
    </source>
</reference>
<keyword evidence="2 4" id="KW-0863">Zinc-finger</keyword>